<reference evidence="2" key="1">
    <citation type="submission" date="2024-07" db="EMBL/GenBank/DDBJ databases">
        <authorList>
            <person name="Li J."/>
            <person name="Wei H."/>
            <person name="Ma J."/>
        </authorList>
    </citation>
    <scope>NUCLEOTIDE SEQUENCE</scope>
    <source>
        <strain evidence="2">AMU7</strain>
    </source>
</reference>
<dbReference type="InterPro" id="IPR037523">
    <property type="entry name" value="VOC_core"/>
</dbReference>
<dbReference type="InterPro" id="IPR004360">
    <property type="entry name" value="Glyas_Fos-R_dOase_dom"/>
</dbReference>
<dbReference type="InterPro" id="IPR041581">
    <property type="entry name" value="Glyoxalase_6"/>
</dbReference>
<name>A0AB39YNF0_9MICC</name>
<dbReference type="EMBL" id="CP165735">
    <property type="protein sequence ID" value="XDV70884.1"/>
    <property type="molecule type" value="Genomic_DNA"/>
</dbReference>
<dbReference type="CDD" id="cd07247">
    <property type="entry name" value="SgaA_N_like"/>
    <property type="match status" value="2"/>
</dbReference>
<sequence length="256" mass="27157">MTARKRYASGEPCWADLQTRDVAAAKDFYHQVFGWSFKDLPTPDGRSYAQAFVKDQLVAVIAPQNPMQEAAGTHGQWNIYIAATDTEEIADDAVHAGGKLQFGPEAVADTGVLAFIEPPGGGTTGVWQAGTHVGSHVFNEPGALAWAELLTPEPQSAVAFFQQLFGHEVTEYPQDDGGSYSTLMVKGDEVAGIVPADEGDEAGWQIYFGVADLRKAVEAAVVAGGELLVEPEDKPEAGSLATIQDPQGGILSLIQV</sequence>
<feature type="domain" description="VOC" evidence="1">
    <location>
        <begin position="11"/>
        <end position="129"/>
    </location>
</feature>
<dbReference type="Gene3D" id="3.10.180.10">
    <property type="entry name" value="2,3-Dihydroxybiphenyl 1,2-Dioxygenase, domain 1"/>
    <property type="match status" value="2"/>
</dbReference>
<protein>
    <submittedName>
        <fullName evidence="2">VOC family protein</fullName>
    </submittedName>
</protein>
<evidence type="ECO:0000259" key="1">
    <source>
        <dbReference type="PROSITE" id="PS51819"/>
    </source>
</evidence>
<proteinExistence type="predicted"/>
<dbReference type="Pfam" id="PF00903">
    <property type="entry name" value="Glyoxalase"/>
    <property type="match status" value="1"/>
</dbReference>
<dbReference type="SUPFAM" id="SSF54593">
    <property type="entry name" value="Glyoxalase/Bleomycin resistance protein/Dihydroxybiphenyl dioxygenase"/>
    <property type="match status" value="1"/>
</dbReference>
<organism evidence="2">
    <name type="scientific">Paenarthrobacter sp. AMU7</name>
    <dbReference type="NCBI Taxonomy" id="3162492"/>
    <lineage>
        <taxon>Bacteria</taxon>
        <taxon>Bacillati</taxon>
        <taxon>Actinomycetota</taxon>
        <taxon>Actinomycetes</taxon>
        <taxon>Micrococcales</taxon>
        <taxon>Micrococcaceae</taxon>
        <taxon>Paenarthrobacter</taxon>
    </lineage>
</organism>
<dbReference type="RefSeq" id="WP_369745210.1">
    <property type="nucleotide sequence ID" value="NZ_CP165735.1"/>
</dbReference>
<dbReference type="PANTHER" id="PTHR33993">
    <property type="entry name" value="GLYOXALASE-RELATED"/>
    <property type="match status" value="1"/>
</dbReference>
<dbReference type="Pfam" id="PF18029">
    <property type="entry name" value="Glyoxalase_6"/>
    <property type="match status" value="1"/>
</dbReference>
<dbReference type="InterPro" id="IPR052164">
    <property type="entry name" value="Anthracycline_SecMetBiosynth"/>
</dbReference>
<dbReference type="PANTHER" id="PTHR33993:SF14">
    <property type="entry name" value="GB|AAF24581.1"/>
    <property type="match status" value="1"/>
</dbReference>
<accession>A0AB39YNF0</accession>
<evidence type="ECO:0000313" key="2">
    <source>
        <dbReference type="EMBL" id="XDV70884.1"/>
    </source>
</evidence>
<feature type="domain" description="VOC" evidence="1">
    <location>
        <begin position="143"/>
        <end position="256"/>
    </location>
</feature>
<dbReference type="PROSITE" id="PS51819">
    <property type="entry name" value="VOC"/>
    <property type="match status" value="2"/>
</dbReference>
<dbReference type="InterPro" id="IPR029068">
    <property type="entry name" value="Glyas_Bleomycin-R_OHBP_Dase"/>
</dbReference>
<gene>
    <name evidence="2" type="ORF">ABQM86_18255</name>
</gene>
<dbReference type="AlphaFoldDB" id="A0AB39YNF0"/>